<keyword evidence="2" id="KW-0813">Transport</keyword>
<proteinExistence type="inferred from homology"/>
<keyword evidence="5" id="KW-1185">Reference proteome</keyword>
<sequence length="198" mass="21648">MKGKGRSNVFNLIIGAMFVALTAIGANITSIIPFVIGGVPITLQTFFAILSGLVLGSRLGAFSMFVYMVLGLAGVPVFAQFKGGAAMVLSPTFGFIISFIFVAYVAGKIAETKRTFPIYIVAALIAMAINYVFGTNWMYAAYLFWFEAPTEFSYKIAWLWMSVPLPKDIVLSILAGAFAYRLNKYGLSVRYPIEEKVV</sequence>
<dbReference type="Gene3D" id="1.10.1760.20">
    <property type="match status" value="1"/>
</dbReference>
<evidence type="ECO:0000256" key="3">
    <source>
        <dbReference type="SAM" id="Phobius"/>
    </source>
</evidence>
<dbReference type="AlphaFoldDB" id="A0A2V3VZC0"/>
<dbReference type="InterPro" id="IPR003784">
    <property type="entry name" value="BioY"/>
</dbReference>
<accession>A0A2V3VZC0</accession>
<name>A0A2V3VZC0_9BACI</name>
<evidence type="ECO:0000256" key="1">
    <source>
        <dbReference type="ARBA" id="ARBA00010692"/>
    </source>
</evidence>
<dbReference type="EMBL" id="QJJQ01000011">
    <property type="protein sequence ID" value="PXW85335.1"/>
    <property type="molecule type" value="Genomic_DNA"/>
</dbReference>
<protein>
    <recommendedName>
        <fullName evidence="2">Biotin transporter</fullName>
    </recommendedName>
</protein>
<evidence type="ECO:0000313" key="5">
    <source>
        <dbReference type="Proteomes" id="UP000247978"/>
    </source>
</evidence>
<organism evidence="4 5">
    <name type="scientific">Pseudogracilibacillus auburnensis</name>
    <dbReference type="NCBI Taxonomy" id="1494959"/>
    <lineage>
        <taxon>Bacteria</taxon>
        <taxon>Bacillati</taxon>
        <taxon>Bacillota</taxon>
        <taxon>Bacilli</taxon>
        <taxon>Bacillales</taxon>
        <taxon>Bacillaceae</taxon>
        <taxon>Pseudogracilibacillus</taxon>
    </lineage>
</organism>
<gene>
    <name evidence="4" type="ORF">DFR56_111103</name>
</gene>
<feature type="transmembrane region" description="Helical" evidence="3">
    <location>
        <begin position="85"/>
        <end position="106"/>
    </location>
</feature>
<keyword evidence="3" id="KW-0812">Transmembrane</keyword>
<feature type="transmembrane region" description="Helical" evidence="3">
    <location>
        <begin position="34"/>
        <end position="55"/>
    </location>
</feature>
<comment type="subcellular location">
    <subcellularLocation>
        <location evidence="2">Cell membrane</location>
        <topology evidence="2">Multi-pass membrane protein</topology>
    </subcellularLocation>
</comment>
<dbReference type="PANTHER" id="PTHR34295:SF1">
    <property type="entry name" value="BIOTIN TRANSPORTER BIOY"/>
    <property type="match status" value="1"/>
</dbReference>
<dbReference type="Pfam" id="PF02632">
    <property type="entry name" value="BioY"/>
    <property type="match status" value="1"/>
</dbReference>
<comment type="caution">
    <text evidence="4">The sequence shown here is derived from an EMBL/GenBank/DDBJ whole genome shotgun (WGS) entry which is preliminary data.</text>
</comment>
<keyword evidence="2 3" id="KW-0472">Membrane</keyword>
<dbReference type="GO" id="GO:0015225">
    <property type="term" value="F:biotin transmembrane transporter activity"/>
    <property type="evidence" value="ECO:0007669"/>
    <property type="project" value="UniProtKB-UniRule"/>
</dbReference>
<dbReference type="Proteomes" id="UP000247978">
    <property type="component" value="Unassembled WGS sequence"/>
</dbReference>
<evidence type="ECO:0000313" key="4">
    <source>
        <dbReference type="EMBL" id="PXW85335.1"/>
    </source>
</evidence>
<dbReference type="GO" id="GO:0005886">
    <property type="term" value="C:plasma membrane"/>
    <property type="evidence" value="ECO:0007669"/>
    <property type="project" value="UniProtKB-SubCell"/>
</dbReference>
<dbReference type="PIRSF" id="PIRSF016661">
    <property type="entry name" value="BioY"/>
    <property type="match status" value="1"/>
</dbReference>
<comment type="similarity">
    <text evidence="1 2">Belongs to the BioY family.</text>
</comment>
<reference evidence="4 5" key="1">
    <citation type="submission" date="2018-05" db="EMBL/GenBank/DDBJ databases">
        <title>Genomic Encyclopedia of Type Strains, Phase IV (KMG-IV): sequencing the most valuable type-strain genomes for metagenomic binning, comparative biology and taxonomic classification.</title>
        <authorList>
            <person name="Goeker M."/>
        </authorList>
    </citation>
    <scope>NUCLEOTIDE SEQUENCE [LARGE SCALE GENOMIC DNA]</scope>
    <source>
        <strain evidence="4 5">DSM 28556</strain>
    </source>
</reference>
<feature type="transmembrane region" description="Helical" evidence="3">
    <location>
        <begin position="9"/>
        <end position="28"/>
    </location>
</feature>
<keyword evidence="3" id="KW-1133">Transmembrane helix</keyword>
<dbReference type="PANTHER" id="PTHR34295">
    <property type="entry name" value="BIOTIN TRANSPORTER BIOY"/>
    <property type="match status" value="1"/>
</dbReference>
<evidence type="ECO:0000256" key="2">
    <source>
        <dbReference type="PIRNR" id="PIRNR016661"/>
    </source>
</evidence>
<keyword evidence="2" id="KW-1003">Cell membrane</keyword>
<feature type="transmembrane region" description="Helical" evidence="3">
    <location>
        <begin position="157"/>
        <end position="180"/>
    </location>
</feature>
<feature type="transmembrane region" description="Helical" evidence="3">
    <location>
        <begin position="62"/>
        <end position="79"/>
    </location>
</feature>
<feature type="transmembrane region" description="Helical" evidence="3">
    <location>
        <begin position="118"/>
        <end position="145"/>
    </location>
</feature>